<keyword evidence="5" id="KW-1185">Reference proteome</keyword>
<sequence length="757" mass="80540">MEGDEMQPKGEEETSSANYGSTSRGAATTEGTSPQDGGPSGSPPAEEEAPEKGAAAADDLRDLAAKGLCAPLWRTNRPLQPGMAEAEVHTLQTGWCRYAGQDAAKRTNVWLLTQSPRAMDLVASGQAVAGPPTPDTARPRLALPGDGFGADLPRAMSSPHQVPLRSLSEGMLREGSPLMGLGGDLGRLLGAAGGFKEGPQSPVSPFGQPPPEWLKADPDNVEQAMLQDLSQGAYVSGAALTGLVSSVSCPTGGGLLAELSRRQGQSQMDTDGWEGEATAVGGGWADRAPLAEAVNKAAMQLPERVMMALVQTPAMFAVPNCINKGFAPPFIVRVGVVSAVPTQIKATIAGYVLQKEQVSALERWNPGQHVVTESLSGAIVTQTIICHGPSHPKLPQPSPGKHTGVAEFVFNDLKFHSSSRMKPRWLVFALTLPTEDVLFVQYTVPTIIMSRQCDQHSKALYILRGQQPYRKRARLEGERSGGPDPVLSAGVPSAGGPGSPQGLSGGGAPLRQTLSAPAPLMDPAEDAHDGEWPLSGPFNFDRWRDMIERNCRHYALIRPFDKDDLRMLAKVAGFFSNQAACLVPFELSPGQWQAFGNWFMSYLRLFRCHQQLWMMRAPTAICGFGVDRSHAELLLSTQPSGTFLVRPSLSLAGTMVLSVVVDGVVKHMALDGNQLDTRSLEVWVRDVREAAELLDVASGQRVPKDQVFLLHYRRFGVVTDLGKAGHMFSAGGGGNGMPFPAGPPLVSPGIASPVSGA</sequence>
<reference evidence="4 5" key="1">
    <citation type="journal article" date="2024" name="Nat. Commun.">
        <title>Phylogenomics reveals the evolutionary origins of lichenization in chlorophyte algae.</title>
        <authorList>
            <person name="Puginier C."/>
            <person name="Libourel C."/>
            <person name="Otte J."/>
            <person name="Skaloud P."/>
            <person name="Haon M."/>
            <person name="Grisel S."/>
            <person name="Petersen M."/>
            <person name="Berrin J.G."/>
            <person name="Delaux P.M."/>
            <person name="Dal Grande F."/>
            <person name="Keller J."/>
        </authorList>
    </citation>
    <scope>NUCLEOTIDE SEQUENCE [LARGE SCALE GENOMIC DNA]</scope>
    <source>
        <strain evidence="4 5">SAG 245.80</strain>
    </source>
</reference>
<feature type="compositionally biased region" description="Polar residues" evidence="2">
    <location>
        <begin position="15"/>
        <end position="30"/>
    </location>
</feature>
<feature type="compositionally biased region" description="Basic and acidic residues" evidence="2">
    <location>
        <begin position="1"/>
        <end position="12"/>
    </location>
</feature>
<dbReference type="EMBL" id="JALJOU010000010">
    <property type="protein sequence ID" value="KAK9841774.1"/>
    <property type="molecule type" value="Genomic_DNA"/>
</dbReference>
<dbReference type="InterPro" id="IPR000980">
    <property type="entry name" value="SH2"/>
</dbReference>
<feature type="region of interest" description="Disordered" evidence="2">
    <location>
        <begin position="473"/>
        <end position="527"/>
    </location>
</feature>
<comment type="caution">
    <text evidence="4">The sequence shown here is derived from an EMBL/GenBank/DDBJ whole genome shotgun (WGS) entry which is preliminary data.</text>
</comment>
<feature type="domain" description="SH2" evidence="3">
    <location>
        <begin position="598"/>
        <end position="721"/>
    </location>
</feature>
<dbReference type="AlphaFoldDB" id="A0AAW1S778"/>
<feature type="compositionally biased region" description="Gly residues" evidence="2">
    <location>
        <begin position="493"/>
        <end position="508"/>
    </location>
</feature>
<proteinExistence type="predicted"/>
<evidence type="ECO:0000256" key="1">
    <source>
        <dbReference type="PROSITE-ProRule" id="PRU00191"/>
    </source>
</evidence>
<dbReference type="InterPro" id="IPR036860">
    <property type="entry name" value="SH2_dom_sf"/>
</dbReference>
<evidence type="ECO:0000313" key="5">
    <source>
        <dbReference type="Proteomes" id="UP001445335"/>
    </source>
</evidence>
<protein>
    <recommendedName>
        <fullName evidence="3">SH2 domain-containing protein</fullName>
    </recommendedName>
</protein>
<keyword evidence="1" id="KW-0727">SH2 domain</keyword>
<name>A0AAW1S778_9CHLO</name>
<dbReference type="Pfam" id="PF00017">
    <property type="entry name" value="SH2"/>
    <property type="match status" value="1"/>
</dbReference>
<dbReference type="Proteomes" id="UP001445335">
    <property type="component" value="Unassembled WGS sequence"/>
</dbReference>
<evidence type="ECO:0000313" key="4">
    <source>
        <dbReference type="EMBL" id="KAK9841774.1"/>
    </source>
</evidence>
<feature type="region of interest" description="Disordered" evidence="2">
    <location>
        <begin position="1"/>
        <end position="56"/>
    </location>
</feature>
<organism evidence="4 5">
    <name type="scientific">Elliptochloris bilobata</name>
    <dbReference type="NCBI Taxonomy" id="381761"/>
    <lineage>
        <taxon>Eukaryota</taxon>
        <taxon>Viridiplantae</taxon>
        <taxon>Chlorophyta</taxon>
        <taxon>core chlorophytes</taxon>
        <taxon>Trebouxiophyceae</taxon>
        <taxon>Trebouxiophyceae incertae sedis</taxon>
        <taxon>Elliptochloris clade</taxon>
        <taxon>Elliptochloris</taxon>
    </lineage>
</organism>
<evidence type="ECO:0000256" key="2">
    <source>
        <dbReference type="SAM" id="MobiDB-lite"/>
    </source>
</evidence>
<dbReference type="SUPFAM" id="SSF55550">
    <property type="entry name" value="SH2 domain"/>
    <property type="match status" value="1"/>
</dbReference>
<accession>A0AAW1S778</accession>
<gene>
    <name evidence="4" type="ORF">WJX81_002131</name>
</gene>
<dbReference type="Gene3D" id="3.30.505.10">
    <property type="entry name" value="SH2 domain"/>
    <property type="match status" value="1"/>
</dbReference>
<evidence type="ECO:0000259" key="3">
    <source>
        <dbReference type="PROSITE" id="PS50001"/>
    </source>
</evidence>
<dbReference type="PROSITE" id="PS50001">
    <property type="entry name" value="SH2"/>
    <property type="match status" value="1"/>
</dbReference>